<accession>A0A286GNS5</accession>
<dbReference type="CDD" id="cd14727">
    <property type="entry name" value="ChanN-like"/>
    <property type="match status" value="1"/>
</dbReference>
<sequence>MRLAALLLSAAAVLAAPAALAQTAAAPPPLPPAAPWASPLAQDHPLVGSFWSTATGERLTPAQVVDRALDSRVVIVGERHDNPDHHALQAWLAEALVVGGRRPAVVYEMMETDDQPAIDAWRAAGPADAAGLGDALDWAKTGWPDWPLYAPMAGTALAHGLPILAGNLPQDTVRRLAREGLPALEAGLAADLALATEDAPVVRDGLADDVRRGHCDLMPEAMLAPMALVQRARDAMMARVVSRGLADPAADTALLITGNGHAREDRGVPLRLAALGIPPEQVLTVAPLEVEDGVVDPAAYVTGREGAAAAAFDIVWFSPRVDDVDHCAALRERMKNKKK</sequence>
<dbReference type="EMBL" id="OCNJ01000006">
    <property type="protein sequence ID" value="SOD96719.1"/>
    <property type="molecule type" value="Genomic_DNA"/>
</dbReference>
<reference evidence="3 4" key="1">
    <citation type="submission" date="2017-09" db="EMBL/GenBank/DDBJ databases">
        <authorList>
            <person name="Ehlers B."/>
            <person name="Leendertz F.H."/>
        </authorList>
    </citation>
    <scope>NUCLEOTIDE SEQUENCE [LARGE SCALE GENOMIC DNA]</scope>
    <source>
        <strain evidence="3 4">USBA 140</strain>
    </source>
</reference>
<keyword evidence="1" id="KW-0732">Signal</keyword>
<dbReference type="InterPro" id="IPR007314">
    <property type="entry name" value="Cofac_haem-bd_dom"/>
</dbReference>
<dbReference type="Pfam" id="PF04187">
    <property type="entry name" value="Cofac_haem_bdg"/>
    <property type="match status" value="1"/>
</dbReference>
<organism evidence="3 4">
    <name type="scientific">Caenispirillum bisanense</name>
    <dbReference type="NCBI Taxonomy" id="414052"/>
    <lineage>
        <taxon>Bacteria</taxon>
        <taxon>Pseudomonadati</taxon>
        <taxon>Pseudomonadota</taxon>
        <taxon>Alphaproteobacteria</taxon>
        <taxon>Rhodospirillales</taxon>
        <taxon>Novispirillaceae</taxon>
        <taxon>Caenispirillum</taxon>
    </lineage>
</organism>
<evidence type="ECO:0000313" key="4">
    <source>
        <dbReference type="Proteomes" id="UP000219621"/>
    </source>
</evidence>
<dbReference type="Gene3D" id="3.40.50.11550">
    <property type="match status" value="2"/>
</dbReference>
<evidence type="ECO:0000313" key="3">
    <source>
        <dbReference type="EMBL" id="SOD96719.1"/>
    </source>
</evidence>
<dbReference type="AlphaFoldDB" id="A0A286GNS5"/>
<feature type="chain" id="PRO_5013148920" evidence="1">
    <location>
        <begin position="22"/>
        <end position="339"/>
    </location>
</feature>
<keyword evidence="4" id="KW-1185">Reference proteome</keyword>
<dbReference type="SUPFAM" id="SSF159501">
    <property type="entry name" value="EreA/ChaN-like"/>
    <property type="match status" value="1"/>
</dbReference>
<dbReference type="RefSeq" id="WP_176525177.1">
    <property type="nucleotide sequence ID" value="NZ_OCNJ01000006.1"/>
</dbReference>
<feature type="domain" description="Haem-binding uptake Tiki superfamily ChaN" evidence="2">
    <location>
        <begin position="65"/>
        <end position="272"/>
    </location>
</feature>
<protein>
    <submittedName>
        <fullName evidence="3">Uncharacterized iron-regulated protein</fullName>
    </submittedName>
</protein>
<name>A0A286GNS5_9PROT</name>
<proteinExistence type="predicted"/>
<gene>
    <name evidence="3" type="ORF">SAMN05421508_10658</name>
</gene>
<evidence type="ECO:0000256" key="1">
    <source>
        <dbReference type="SAM" id="SignalP"/>
    </source>
</evidence>
<dbReference type="Proteomes" id="UP000219621">
    <property type="component" value="Unassembled WGS sequence"/>
</dbReference>
<feature type="signal peptide" evidence="1">
    <location>
        <begin position="1"/>
        <end position="21"/>
    </location>
</feature>
<evidence type="ECO:0000259" key="2">
    <source>
        <dbReference type="Pfam" id="PF04187"/>
    </source>
</evidence>